<gene>
    <name evidence="1" type="ORF">NS115_24945</name>
</gene>
<evidence type="ECO:0000313" key="1">
    <source>
        <dbReference type="EMBL" id="KTS69897.1"/>
    </source>
</evidence>
<evidence type="ECO:0000313" key="2">
    <source>
        <dbReference type="Proteomes" id="UP000074866"/>
    </source>
</evidence>
<comment type="caution">
    <text evidence="1">The sequence shown here is derived from an EMBL/GenBank/DDBJ whole genome shotgun (WGS) entry which is preliminary data.</text>
</comment>
<name>A0ACC4ZPA2_9BACL</name>
<keyword evidence="2" id="KW-1185">Reference proteome</keyword>
<organism evidence="1 2">
    <name type="scientific">Paenibacillus jamilae</name>
    <dbReference type="NCBI Taxonomy" id="114136"/>
    <lineage>
        <taxon>Bacteria</taxon>
        <taxon>Bacillati</taxon>
        <taxon>Bacillota</taxon>
        <taxon>Bacilli</taxon>
        <taxon>Bacillales</taxon>
        <taxon>Paenibacillaceae</taxon>
        <taxon>Paenibacillus</taxon>
    </lineage>
</organism>
<protein>
    <submittedName>
        <fullName evidence="1">Uncharacterized protein</fullName>
    </submittedName>
</protein>
<dbReference type="EMBL" id="LDRX01000305">
    <property type="protein sequence ID" value="KTS69897.1"/>
    <property type="molecule type" value="Genomic_DNA"/>
</dbReference>
<sequence>AFWAFDGAEDRPVELQTLTSVIDAGLRETDRARVARKQVNTPFYATTPRDLIAIINSARYHGIFARRCLKQRVQRGPAQIPPLI</sequence>
<proteinExistence type="predicted"/>
<reference evidence="1 2" key="1">
    <citation type="journal article" date="2016" name="Front. Microbiol.">
        <title>Genomic Resource of Rice Seed Associated Bacteria.</title>
        <authorList>
            <person name="Midha S."/>
            <person name="Bansal K."/>
            <person name="Sharma S."/>
            <person name="Kumar N."/>
            <person name="Patil P.P."/>
            <person name="Chaudhry V."/>
            <person name="Patil P.B."/>
        </authorList>
    </citation>
    <scope>NUCLEOTIDE SEQUENCE [LARGE SCALE GENOMIC DNA]</scope>
    <source>
        <strain evidence="1 2">NS115</strain>
    </source>
</reference>
<feature type="non-terminal residue" evidence="1">
    <location>
        <position position="1"/>
    </location>
</feature>
<dbReference type="Proteomes" id="UP000074866">
    <property type="component" value="Unassembled WGS sequence"/>
</dbReference>
<accession>A0ACC4ZPA2</accession>